<dbReference type="PANTHER" id="PTHR39962">
    <property type="entry name" value="BLL4848 PROTEIN"/>
    <property type="match status" value="1"/>
</dbReference>
<dbReference type="InterPro" id="IPR010415">
    <property type="entry name" value="LpxI_C"/>
</dbReference>
<dbReference type="RefSeq" id="WP_058122335.1">
    <property type="nucleotide sequence ID" value="NZ_CYRX01000008.1"/>
</dbReference>
<dbReference type="Gene3D" id="3.40.50.20">
    <property type="match status" value="1"/>
</dbReference>
<evidence type="ECO:0000313" key="3">
    <source>
        <dbReference type="EMBL" id="CUH59023.1"/>
    </source>
</evidence>
<evidence type="ECO:0000259" key="1">
    <source>
        <dbReference type="Pfam" id="PF06230"/>
    </source>
</evidence>
<reference evidence="3 4" key="1">
    <citation type="submission" date="2015-09" db="EMBL/GenBank/DDBJ databases">
        <authorList>
            <consortium name="Swine Surveillance"/>
        </authorList>
    </citation>
    <scope>NUCLEOTIDE SEQUENCE [LARGE SCALE GENOMIC DNA]</scope>
    <source>
        <strain evidence="3 4">CECT 5294</strain>
    </source>
</reference>
<evidence type="ECO:0000313" key="4">
    <source>
        <dbReference type="Proteomes" id="UP000051298"/>
    </source>
</evidence>
<dbReference type="STRING" id="266809.PM03_10035"/>
<dbReference type="InterPro" id="IPR041255">
    <property type="entry name" value="LpxI_N"/>
</dbReference>
<proteinExistence type="predicted"/>
<dbReference type="Proteomes" id="UP000051298">
    <property type="component" value="Unassembled WGS sequence"/>
</dbReference>
<name>A0A0P1EW43_9RHOB</name>
<dbReference type="InterPro" id="IPR053174">
    <property type="entry name" value="LpxI"/>
</dbReference>
<dbReference type="Pfam" id="PF06230">
    <property type="entry name" value="LpxI_C"/>
    <property type="match status" value="2"/>
</dbReference>
<evidence type="ECO:0000259" key="2">
    <source>
        <dbReference type="Pfam" id="PF17930"/>
    </source>
</evidence>
<organism evidence="3 4">
    <name type="scientific">Thalassobacter stenotrophicus</name>
    <dbReference type="NCBI Taxonomy" id="266809"/>
    <lineage>
        <taxon>Bacteria</taxon>
        <taxon>Pseudomonadati</taxon>
        <taxon>Pseudomonadota</taxon>
        <taxon>Alphaproteobacteria</taxon>
        <taxon>Rhodobacterales</taxon>
        <taxon>Roseobacteraceae</taxon>
        <taxon>Thalassobacter</taxon>
    </lineage>
</organism>
<feature type="domain" description="LpxI N-terminal" evidence="2">
    <location>
        <begin position="1"/>
        <end position="126"/>
    </location>
</feature>
<dbReference type="EMBL" id="CYRX01000008">
    <property type="protein sequence ID" value="CUH59023.1"/>
    <property type="molecule type" value="Genomic_DNA"/>
</dbReference>
<accession>A0A0P1EW43</accession>
<dbReference type="AlphaFoldDB" id="A0A0P1EW43"/>
<dbReference type="Pfam" id="PF17930">
    <property type="entry name" value="LpxI_N"/>
    <property type="match status" value="1"/>
</dbReference>
<dbReference type="PANTHER" id="PTHR39962:SF1">
    <property type="entry name" value="LPXI FAMILY PROTEIN"/>
    <property type="match status" value="1"/>
</dbReference>
<dbReference type="eggNOG" id="COG3494">
    <property type="taxonomic scope" value="Bacteria"/>
</dbReference>
<feature type="domain" description="LpxI C-terminal" evidence="1">
    <location>
        <begin position="231"/>
        <end position="297"/>
    </location>
</feature>
<sequence length="302" mass="31387">MIALIAGQGALPQVVAQALEGQDWRLCALDGYAPSLPGPVQTFRIETLGSFIAGLKRDGVTKVCFAGAIARPPIDATQIDAETMPLVPRMLQALQAGDDGALRTVISFFEEAGMQVIGAQDIAPELLPAEGLLVGTQSDQDKADVGRARAVHAAISAVDVGQGCVVARGQVLAVEALPGTDWMLRSLRPPAQPVTPQKDPGDPLEWAFGSVSDWLSGPDAPKAARPPADFARPSGGIFFKGAKPGQDTRIDMPVIGPETVRGVVEAKLNGIVLEAGGAFILNLNSTLQAAEKAGIFISVESA</sequence>
<protein>
    <recommendedName>
        <fullName evidence="5">Phosphatidate cytidylyltransferase</fullName>
    </recommendedName>
</protein>
<dbReference type="Gene3D" id="3.40.140.80">
    <property type="match status" value="1"/>
</dbReference>
<feature type="domain" description="LpxI C-terminal" evidence="1">
    <location>
        <begin position="132"/>
        <end position="187"/>
    </location>
</feature>
<gene>
    <name evidence="3" type="ORF">THS5294_00303</name>
</gene>
<evidence type="ECO:0008006" key="5">
    <source>
        <dbReference type="Google" id="ProtNLM"/>
    </source>
</evidence>
<dbReference type="InterPro" id="IPR043167">
    <property type="entry name" value="LpxI_C_sf"/>
</dbReference>